<dbReference type="Pfam" id="PF03466">
    <property type="entry name" value="LysR_substrate"/>
    <property type="match status" value="1"/>
</dbReference>
<evidence type="ECO:0000256" key="1">
    <source>
        <dbReference type="ARBA" id="ARBA00009437"/>
    </source>
</evidence>
<evidence type="ECO:0000256" key="4">
    <source>
        <dbReference type="ARBA" id="ARBA00023163"/>
    </source>
</evidence>
<dbReference type="PROSITE" id="PS50931">
    <property type="entry name" value="HTH_LYSR"/>
    <property type="match status" value="1"/>
</dbReference>
<dbReference type="InterPro" id="IPR000847">
    <property type="entry name" value="LysR_HTH_N"/>
</dbReference>
<dbReference type="PANTHER" id="PTHR30537">
    <property type="entry name" value="HTH-TYPE TRANSCRIPTIONAL REGULATOR"/>
    <property type="match status" value="1"/>
</dbReference>
<dbReference type="SUPFAM" id="SSF53850">
    <property type="entry name" value="Periplasmic binding protein-like II"/>
    <property type="match status" value="1"/>
</dbReference>
<comment type="similarity">
    <text evidence="1">Belongs to the LysR transcriptional regulatory family.</text>
</comment>
<accession>A0A9E6TVB1</accession>
<dbReference type="InterPro" id="IPR005119">
    <property type="entry name" value="LysR_subst-bd"/>
</dbReference>
<sequence>MSKTDRVDFADLKVFLAIVRRGSFKAAAGELGQTPSALSHALRRLEDRLGAKLLNRSSRAVSPTVQGAELAARLEEGFNQIGWALETVAAPGAASLGEIRLNVFADAAELLIAPALAEFVRRCPEVRLTIVVDNRPIDIVAEGYDAGLRYGHHVPKDMIALPLTGRQRWVLVASPEYIARRGLVQSIDDLANHTCLQLLLGDNSSFRWELSDGGQMRRIRVPGSLTINDTVTTIHAARAGLGIAYVLESRVEKELREGALSLVLPQHALDEDPIHIYYNSRRYNHPALQTLINIVRQQNGLPTLL</sequence>
<keyword evidence="7" id="KW-1185">Reference proteome</keyword>
<dbReference type="PANTHER" id="PTHR30537:SF1">
    <property type="entry name" value="HTH-TYPE TRANSCRIPTIONAL REGULATOR PGRR"/>
    <property type="match status" value="1"/>
</dbReference>
<dbReference type="AlphaFoldDB" id="A0A9E6TVB1"/>
<evidence type="ECO:0000313" key="6">
    <source>
        <dbReference type="EMBL" id="QXI31451.1"/>
    </source>
</evidence>
<reference evidence="6 7" key="1">
    <citation type="journal article" date="2020" name="Microorganisms">
        <title>Reliable Identification of Environmental Pseudomonas Isolates Using the rpoD Gene.</title>
        <authorList>
            <consortium name="The Broad Institute Genome Sequencing Platform"/>
            <person name="Girard L."/>
            <person name="Lood C."/>
            <person name="Rokni-Zadeh H."/>
            <person name="van Noort V."/>
            <person name="Lavigne R."/>
            <person name="De Mot R."/>
        </authorList>
    </citation>
    <scope>NUCLEOTIDE SEQUENCE [LARGE SCALE GENOMIC DNA]</scope>
    <source>
        <strain evidence="6 7">RW8P3</strain>
    </source>
</reference>
<dbReference type="InterPro" id="IPR058163">
    <property type="entry name" value="LysR-type_TF_proteobact-type"/>
</dbReference>
<dbReference type="EMBL" id="CP077093">
    <property type="protein sequence ID" value="QXI31451.1"/>
    <property type="molecule type" value="Genomic_DNA"/>
</dbReference>
<dbReference type="KEGG" id="pvw:HU752_011545"/>
<dbReference type="GO" id="GO:0043565">
    <property type="term" value="F:sequence-specific DNA binding"/>
    <property type="evidence" value="ECO:0007669"/>
    <property type="project" value="TreeGrafter"/>
</dbReference>
<reference evidence="6 7" key="2">
    <citation type="journal article" date="2021" name="Microorganisms">
        <title>The Ever-Expanding Pseudomonas Genus: Description of 43 New Species and Partition of the Pseudomonas putida Group.</title>
        <authorList>
            <person name="Girard L."/>
            <person name="Lood C."/>
            <person name="Hofte M."/>
            <person name="Vandamme P."/>
            <person name="Rokni-Zadeh H."/>
            <person name="van Noort V."/>
            <person name="Lavigne R."/>
            <person name="De Mot R."/>
        </authorList>
    </citation>
    <scope>NUCLEOTIDE SEQUENCE [LARGE SCALE GENOMIC DNA]</scope>
    <source>
        <strain evidence="6 7">RW8P3</strain>
    </source>
</reference>
<evidence type="ECO:0000259" key="5">
    <source>
        <dbReference type="PROSITE" id="PS50931"/>
    </source>
</evidence>
<dbReference type="Gene3D" id="3.40.190.290">
    <property type="match status" value="1"/>
</dbReference>
<dbReference type="GO" id="GO:0006351">
    <property type="term" value="P:DNA-templated transcription"/>
    <property type="evidence" value="ECO:0007669"/>
    <property type="project" value="TreeGrafter"/>
</dbReference>
<organism evidence="6 7">
    <name type="scientific">Pseudomonas vanderleydeniana</name>
    <dbReference type="NCBI Taxonomy" id="2745495"/>
    <lineage>
        <taxon>Bacteria</taxon>
        <taxon>Pseudomonadati</taxon>
        <taxon>Pseudomonadota</taxon>
        <taxon>Gammaproteobacteria</taxon>
        <taxon>Pseudomonadales</taxon>
        <taxon>Pseudomonadaceae</taxon>
        <taxon>Pseudomonas</taxon>
    </lineage>
</organism>
<dbReference type="SUPFAM" id="SSF46785">
    <property type="entry name" value="Winged helix' DNA-binding domain"/>
    <property type="match status" value="1"/>
</dbReference>
<dbReference type="InterPro" id="IPR036388">
    <property type="entry name" value="WH-like_DNA-bd_sf"/>
</dbReference>
<dbReference type="FunFam" id="1.10.10.10:FF:000001">
    <property type="entry name" value="LysR family transcriptional regulator"/>
    <property type="match status" value="1"/>
</dbReference>
<dbReference type="InterPro" id="IPR036390">
    <property type="entry name" value="WH_DNA-bd_sf"/>
</dbReference>
<dbReference type="Gene3D" id="1.10.10.10">
    <property type="entry name" value="Winged helix-like DNA-binding domain superfamily/Winged helix DNA-binding domain"/>
    <property type="match status" value="1"/>
</dbReference>
<protein>
    <submittedName>
        <fullName evidence="6">LysR family transcriptional regulator</fullName>
    </submittedName>
</protein>
<evidence type="ECO:0000313" key="7">
    <source>
        <dbReference type="Proteomes" id="UP000634530"/>
    </source>
</evidence>
<keyword evidence="4" id="KW-0804">Transcription</keyword>
<keyword evidence="2" id="KW-0805">Transcription regulation</keyword>
<dbReference type="Pfam" id="PF00126">
    <property type="entry name" value="HTH_1"/>
    <property type="match status" value="1"/>
</dbReference>
<evidence type="ECO:0000256" key="2">
    <source>
        <dbReference type="ARBA" id="ARBA00023015"/>
    </source>
</evidence>
<name>A0A9E6TVB1_9PSED</name>
<evidence type="ECO:0000256" key="3">
    <source>
        <dbReference type="ARBA" id="ARBA00023125"/>
    </source>
</evidence>
<keyword evidence="3" id="KW-0238">DNA-binding</keyword>
<dbReference type="GO" id="GO:0003700">
    <property type="term" value="F:DNA-binding transcription factor activity"/>
    <property type="evidence" value="ECO:0007669"/>
    <property type="project" value="InterPro"/>
</dbReference>
<proteinExistence type="inferred from homology"/>
<gene>
    <name evidence="6" type="ORF">HU752_011545</name>
</gene>
<feature type="domain" description="HTH lysR-type" evidence="5">
    <location>
        <begin position="7"/>
        <end position="64"/>
    </location>
</feature>
<dbReference type="Proteomes" id="UP000634530">
    <property type="component" value="Chromosome"/>
</dbReference>